<evidence type="ECO:0000256" key="1">
    <source>
        <dbReference type="ARBA" id="ARBA00010552"/>
    </source>
</evidence>
<accession>A0ABY6V1B1</accession>
<dbReference type="Pfam" id="PF01042">
    <property type="entry name" value="Ribonuc_L-PSP"/>
    <property type="match status" value="1"/>
</dbReference>
<sequence>MAEKQVVNRQDYKSPYLSEATIHNGLIFCSGKVGLDPQTGVLVSDDVGEQTKAALALLRNVLLAAGSDITKMLKVSIYLTNRADFDAMNSVSDIATVPDPKPARVCVTVSELGRGAKVGLNPLIIRFDQVILII</sequence>
<comment type="similarity">
    <text evidence="1">Belongs to the RutC family.</text>
</comment>
<protein>
    <submittedName>
        <fullName evidence="2">Uncharacterized protein</fullName>
    </submittedName>
</protein>
<dbReference type="InterPro" id="IPR035959">
    <property type="entry name" value="RutC-like_sf"/>
</dbReference>
<dbReference type="CDD" id="cd00448">
    <property type="entry name" value="YjgF_YER057c_UK114_family"/>
    <property type="match status" value="1"/>
</dbReference>
<dbReference type="SUPFAM" id="SSF55298">
    <property type="entry name" value="YjgF-like"/>
    <property type="match status" value="1"/>
</dbReference>
<dbReference type="Proteomes" id="UP000766486">
    <property type="component" value="Unassembled WGS sequence"/>
</dbReference>
<organism evidence="2 3">
    <name type="scientific">Bionectria ochroleuca</name>
    <name type="common">Gliocladium roseum</name>
    <dbReference type="NCBI Taxonomy" id="29856"/>
    <lineage>
        <taxon>Eukaryota</taxon>
        <taxon>Fungi</taxon>
        <taxon>Dikarya</taxon>
        <taxon>Ascomycota</taxon>
        <taxon>Pezizomycotina</taxon>
        <taxon>Sordariomycetes</taxon>
        <taxon>Hypocreomycetidae</taxon>
        <taxon>Hypocreales</taxon>
        <taxon>Bionectriaceae</taxon>
        <taxon>Clonostachys</taxon>
    </lineage>
</organism>
<proteinExistence type="inferred from homology"/>
<dbReference type="PANTHER" id="PTHR11803">
    <property type="entry name" value="2-IMINOBUTANOATE/2-IMINOPROPANOATE DEAMINASE RIDA"/>
    <property type="match status" value="1"/>
</dbReference>
<keyword evidence="3" id="KW-1185">Reference proteome</keyword>
<dbReference type="InterPro" id="IPR006175">
    <property type="entry name" value="YjgF/YER057c/UK114"/>
</dbReference>
<reference evidence="2 3" key="1">
    <citation type="submission" date="2019-06" db="EMBL/GenBank/DDBJ databases">
        <authorList>
            <person name="Broberg M."/>
        </authorList>
    </citation>
    <scope>NUCLEOTIDE SEQUENCE [LARGE SCALE GENOMIC DNA]</scope>
</reference>
<name>A0ABY6V1B1_BIOOC</name>
<evidence type="ECO:0000313" key="2">
    <source>
        <dbReference type="EMBL" id="VUC37191.1"/>
    </source>
</evidence>
<dbReference type="EMBL" id="CABFNS010000937">
    <property type="protein sequence ID" value="VUC37191.1"/>
    <property type="molecule type" value="Genomic_DNA"/>
</dbReference>
<gene>
    <name evidence="2" type="ORF">CLO192961_LOCUS466261</name>
</gene>
<dbReference type="Gene3D" id="3.30.1330.40">
    <property type="entry name" value="RutC-like"/>
    <property type="match status" value="1"/>
</dbReference>
<evidence type="ECO:0000313" key="3">
    <source>
        <dbReference type="Proteomes" id="UP000766486"/>
    </source>
</evidence>
<dbReference type="PANTHER" id="PTHR11803:SF58">
    <property type="entry name" value="PROTEIN HMF1-RELATED"/>
    <property type="match status" value="1"/>
</dbReference>
<comment type="caution">
    <text evidence="2">The sequence shown here is derived from an EMBL/GenBank/DDBJ whole genome shotgun (WGS) entry which is preliminary data.</text>
</comment>